<dbReference type="InParanoid" id="A0A1X7SXL6"/>
<reference evidence="1" key="1">
    <citation type="submission" date="2017-05" db="UniProtKB">
        <authorList>
            <consortium name="EnsemblMetazoa"/>
        </authorList>
    </citation>
    <scope>IDENTIFICATION</scope>
</reference>
<dbReference type="AlphaFoldDB" id="A0A1X7SXL6"/>
<sequence>MAESDIKWSIDRLDGTNWPVWKFQMTHLLRAKGLWGLVNDDETLRPDASEDQKAEFKKRQEKTFSIVALAISPAQLYLITSYDKPKPAWDALCEHFEKGYIG</sequence>
<dbReference type="Pfam" id="PF14223">
    <property type="entry name" value="Retrotran_gag_2"/>
    <property type="match status" value="1"/>
</dbReference>
<evidence type="ECO:0000313" key="1">
    <source>
        <dbReference type="EnsemblMetazoa" id="Aqu2.1.06703_001"/>
    </source>
</evidence>
<accession>A0A1X7SXL6</accession>
<proteinExistence type="predicted"/>
<name>A0A1X7SXL6_AMPQE</name>
<protein>
    <submittedName>
        <fullName evidence="1">Uncharacterized protein</fullName>
    </submittedName>
</protein>
<organism evidence="1">
    <name type="scientific">Amphimedon queenslandica</name>
    <name type="common">Sponge</name>
    <dbReference type="NCBI Taxonomy" id="400682"/>
    <lineage>
        <taxon>Eukaryota</taxon>
        <taxon>Metazoa</taxon>
        <taxon>Porifera</taxon>
        <taxon>Demospongiae</taxon>
        <taxon>Heteroscleromorpha</taxon>
        <taxon>Haplosclerida</taxon>
        <taxon>Niphatidae</taxon>
        <taxon>Amphimedon</taxon>
    </lineage>
</organism>
<dbReference type="EnsemblMetazoa" id="Aqu2.1.06703_001">
    <property type="protein sequence ID" value="Aqu2.1.06703_001"/>
    <property type="gene ID" value="Aqu2.1.06703"/>
</dbReference>